<dbReference type="GO" id="GO:0045505">
    <property type="term" value="F:dynein intermediate chain binding"/>
    <property type="evidence" value="ECO:0007669"/>
    <property type="project" value="InterPro"/>
</dbReference>
<dbReference type="GO" id="GO:0051959">
    <property type="term" value="F:dynein light intermediate chain binding"/>
    <property type="evidence" value="ECO:0007669"/>
    <property type="project" value="InterPro"/>
</dbReference>
<dbReference type="InterPro" id="IPR026983">
    <property type="entry name" value="DHC"/>
</dbReference>
<sequence length="317" mass="34284">MPSAEERAAQAEDNADGEPGADPRLQLLGAYVARSLRPPAGAWERCSGSADAGQLLHAFLGPGAAEGPRPLLVVRPGPGGLAVRMGLDAGPETGPPRAKGLFFLRTRPEPPGPGSLRGAVLCGDLPAAPLEHLAALFSEVVIPVLANEKNHLDWPHVVCQDVQRHAYSLQGDLLVLLEQAKGKTLLPLPVGSENMGSEGSEIEAALDSTDKSVVYAIESAVIQWSHQIQLVLKRESSQPLLQGENPTPKVELEFWRTRCEDLEYIYNQLRMIKRRGMVGLLDKLQSSYFPAFQAMFRDIGAGEDPEVFSYTHSTVIC</sequence>
<dbReference type="PANTHER" id="PTHR46532:SF11">
    <property type="entry name" value="DYNEIN AXONEMAL HEAVY CHAIN 12"/>
    <property type="match status" value="1"/>
</dbReference>
<feature type="domain" description="Dynein heavy chain tail" evidence="2">
    <location>
        <begin position="214"/>
        <end position="299"/>
    </location>
</feature>
<proteinExistence type="predicted"/>
<dbReference type="GO" id="GO:0005858">
    <property type="term" value="C:axonemal dynein complex"/>
    <property type="evidence" value="ECO:0007669"/>
    <property type="project" value="TreeGrafter"/>
</dbReference>
<feature type="compositionally biased region" description="Basic and acidic residues" evidence="1">
    <location>
        <begin position="1"/>
        <end position="10"/>
    </location>
</feature>
<protein>
    <recommendedName>
        <fullName evidence="2">Dynein heavy chain tail domain-containing protein</fullName>
    </recommendedName>
</protein>
<feature type="region of interest" description="Disordered" evidence="1">
    <location>
        <begin position="1"/>
        <end position="23"/>
    </location>
</feature>
<dbReference type="InterPro" id="IPR013594">
    <property type="entry name" value="Dynein_heavy_tail"/>
</dbReference>
<dbReference type="AlphaFoldDB" id="A0A8C2QWQ4"/>
<organism evidence="3">
    <name type="scientific">Capra hircus</name>
    <name type="common">Goat</name>
    <dbReference type="NCBI Taxonomy" id="9925"/>
    <lineage>
        <taxon>Eukaryota</taxon>
        <taxon>Metazoa</taxon>
        <taxon>Chordata</taxon>
        <taxon>Craniata</taxon>
        <taxon>Vertebrata</taxon>
        <taxon>Euteleostomi</taxon>
        <taxon>Mammalia</taxon>
        <taxon>Eutheria</taxon>
        <taxon>Laurasiatheria</taxon>
        <taxon>Artiodactyla</taxon>
        <taxon>Ruminantia</taxon>
        <taxon>Pecora</taxon>
        <taxon>Bovidae</taxon>
        <taxon>Caprinae</taxon>
        <taxon>Capra</taxon>
    </lineage>
</organism>
<dbReference type="Ensembl" id="ENSCHIT00010020191.1">
    <property type="protein sequence ID" value="ENSCHIP00010014355.1"/>
    <property type="gene ID" value="ENSCHIG00010010476.1"/>
</dbReference>
<dbReference type="Pfam" id="PF08385">
    <property type="entry name" value="DHC_N1"/>
    <property type="match status" value="1"/>
</dbReference>
<reference evidence="3" key="1">
    <citation type="submission" date="2019-03" db="EMBL/GenBank/DDBJ databases">
        <title>Genome sequencing and reference-guided assembly of Black Bengal Goat (Capra hircus).</title>
        <authorList>
            <person name="Siddiki A.Z."/>
            <person name="Baten A."/>
            <person name="Billah M."/>
            <person name="Alam M.A.U."/>
            <person name="Shawrob K.S.M."/>
            <person name="Saha S."/>
            <person name="Chowdhury M."/>
            <person name="Rahman A.H."/>
            <person name="Stear M."/>
            <person name="Miah G."/>
            <person name="Das G.B."/>
            <person name="Hossain M.M."/>
            <person name="Kumkum M."/>
            <person name="Islam M.S."/>
            <person name="Mollah A.M."/>
            <person name="Ahsan A."/>
            <person name="Tusar F."/>
            <person name="Khan M.K.I."/>
        </authorList>
    </citation>
    <scope>NUCLEOTIDE SEQUENCE [LARGE SCALE GENOMIC DNA]</scope>
</reference>
<dbReference type="PANTHER" id="PTHR46532">
    <property type="entry name" value="MALE FERTILITY FACTOR KL5"/>
    <property type="match status" value="1"/>
</dbReference>
<accession>A0A8C2QWQ4</accession>
<evidence type="ECO:0000259" key="2">
    <source>
        <dbReference type="Pfam" id="PF08385"/>
    </source>
</evidence>
<dbReference type="GO" id="GO:0007018">
    <property type="term" value="P:microtubule-based movement"/>
    <property type="evidence" value="ECO:0007669"/>
    <property type="project" value="InterPro"/>
</dbReference>
<name>A0A8C2QWQ4_CAPHI</name>
<evidence type="ECO:0000313" key="3">
    <source>
        <dbReference type="Ensembl" id="ENSCHIP00010014355.1"/>
    </source>
</evidence>
<evidence type="ECO:0000256" key="1">
    <source>
        <dbReference type="SAM" id="MobiDB-lite"/>
    </source>
</evidence>
<reference evidence="3" key="2">
    <citation type="submission" date="2025-08" db="UniProtKB">
        <authorList>
            <consortium name="Ensembl"/>
        </authorList>
    </citation>
    <scope>IDENTIFICATION</scope>
</reference>